<reference evidence="2" key="1">
    <citation type="submission" date="2021-01" db="EMBL/GenBank/DDBJ databases">
        <authorList>
            <person name="Corre E."/>
            <person name="Pelletier E."/>
            <person name="Niang G."/>
            <person name="Scheremetjew M."/>
            <person name="Finn R."/>
            <person name="Kale V."/>
            <person name="Holt S."/>
            <person name="Cochrane G."/>
            <person name="Meng A."/>
            <person name="Brown T."/>
            <person name="Cohen L."/>
        </authorList>
    </citation>
    <scope>NUCLEOTIDE SEQUENCE</scope>
    <source>
        <strain evidence="2">10249 10 AB</strain>
    </source>
</reference>
<evidence type="ECO:0000256" key="1">
    <source>
        <dbReference type="SAM" id="MobiDB-lite"/>
    </source>
</evidence>
<feature type="region of interest" description="Disordered" evidence="1">
    <location>
        <begin position="315"/>
        <end position="335"/>
    </location>
</feature>
<evidence type="ECO:0008006" key="3">
    <source>
        <dbReference type="Google" id="ProtNLM"/>
    </source>
</evidence>
<dbReference type="SUPFAM" id="SSF55811">
    <property type="entry name" value="Nudix"/>
    <property type="match status" value="1"/>
</dbReference>
<feature type="compositionally biased region" description="Low complexity" evidence="1">
    <location>
        <begin position="35"/>
        <end position="54"/>
    </location>
</feature>
<dbReference type="EMBL" id="HBIX01034283">
    <property type="protein sequence ID" value="CAE0729612.1"/>
    <property type="molecule type" value="Transcribed_RNA"/>
</dbReference>
<proteinExistence type="predicted"/>
<name>A0A7S4AXM6_9STRA</name>
<accession>A0A7S4AXM6</accession>
<feature type="compositionally biased region" description="Basic and acidic residues" evidence="1">
    <location>
        <begin position="87"/>
        <end position="99"/>
    </location>
</feature>
<sequence length="489" mass="54395">MLGIALRHSSLSQPKHSLLIRATARTIDLQRLITRTMSESTGGTSGGTTSRGNRNTGGRGRGPGGKRGATNGGRGTSHRYVPPQQRRSNEQTKEAETKNNSDTSRAGSSRKGAPKKNQNRGPQRGRTNDNKNCTRNRNTENRGGAKLKVFDTATTDNDDPIGNKNFQQMHRECKALRYKVHKPNCNCPKLLRMIQGNDFVNELAETATIEDGKFDALVVVPDTKQRYIYVCRDTHSDAFQENPRKAEFKLRDEIFSNTTATEAPVEEGETAAAATIVDESQFKLSCASCLLIENEPNGFCLIASSAPDVVDLVRDESRSKSREKEAVGQPLHPDHAHFVARLPRTSLWKLHRSKTRSQTSQAVDEILCHLSGQDISAVSDVERFSNGIEIGHHLLSVLTLTDKSDDSWLVIGYDDHKSLMLDLPGGKRHLGETSVEGAIRETEEESSLVWDPSWVVDVLECQKASNRHNRYFLLHPPQSFLENLKTYDK</sequence>
<gene>
    <name evidence="2" type="ORF">PAUS00366_LOCUS22397</name>
</gene>
<dbReference type="InterPro" id="IPR015797">
    <property type="entry name" value="NUDIX_hydrolase-like_dom_sf"/>
</dbReference>
<protein>
    <recommendedName>
        <fullName evidence="3">Nudix hydrolase domain-containing protein</fullName>
    </recommendedName>
</protein>
<feature type="compositionally biased region" description="Gly residues" evidence="1">
    <location>
        <begin position="55"/>
        <end position="75"/>
    </location>
</feature>
<dbReference type="Gene3D" id="3.90.79.10">
    <property type="entry name" value="Nucleoside Triphosphate Pyrophosphohydrolase"/>
    <property type="match status" value="1"/>
</dbReference>
<organism evidence="2">
    <name type="scientific">Pseudo-nitzschia australis</name>
    <dbReference type="NCBI Taxonomy" id="44445"/>
    <lineage>
        <taxon>Eukaryota</taxon>
        <taxon>Sar</taxon>
        <taxon>Stramenopiles</taxon>
        <taxon>Ochrophyta</taxon>
        <taxon>Bacillariophyta</taxon>
        <taxon>Bacillariophyceae</taxon>
        <taxon>Bacillariophycidae</taxon>
        <taxon>Bacillariales</taxon>
        <taxon>Bacillariaceae</taxon>
        <taxon>Pseudo-nitzschia</taxon>
    </lineage>
</organism>
<dbReference type="AlphaFoldDB" id="A0A7S4AXM6"/>
<feature type="region of interest" description="Disordered" evidence="1">
    <location>
        <begin position="35"/>
        <end position="162"/>
    </location>
</feature>
<evidence type="ECO:0000313" key="2">
    <source>
        <dbReference type="EMBL" id="CAE0729612.1"/>
    </source>
</evidence>